<sequence length="206" mass="21960">MYTQPVLIIPPEIELGLVTGALKLFGGTVREADTGRIVKHLKSAVPSSQQVEQAARRLNPKIAVPVVAATVAVGGAATFLVTKKRAKAVRLAAESRPESVADFESSLRDYVEAGRTGALTADIVDRLITDLDALKAFSDSGNDVKISLDELVPLFDLVIAHTPRLAEAYDVDLQPITDPDEESSDGVVVSLRRHLEAQKAILADAA</sequence>
<keyword evidence="1" id="KW-0472">Membrane</keyword>
<comment type="caution">
    <text evidence="2">The sequence shown here is derived from an EMBL/GenBank/DDBJ whole genome shotgun (WGS) entry which is preliminary data.</text>
</comment>
<dbReference type="AlphaFoldDB" id="W6JVP0"/>
<keyword evidence="1" id="KW-0812">Transmembrane</keyword>
<gene>
    <name evidence="2" type="ORF">BN11_290021</name>
</gene>
<feature type="transmembrane region" description="Helical" evidence="1">
    <location>
        <begin position="62"/>
        <end position="81"/>
    </location>
</feature>
<evidence type="ECO:0000313" key="3">
    <source>
        <dbReference type="Proteomes" id="UP000035763"/>
    </source>
</evidence>
<accession>W6JVP0</accession>
<evidence type="ECO:0000256" key="1">
    <source>
        <dbReference type="SAM" id="Phobius"/>
    </source>
</evidence>
<protein>
    <submittedName>
        <fullName evidence="2">Uncharacterized protein</fullName>
    </submittedName>
</protein>
<reference evidence="2 3" key="1">
    <citation type="journal article" date="2013" name="ISME J.">
        <title>A metabolic model for members of the genus Tetrasphaera involved in enhanced biological phosphorus removal.</title>
        <authorList>
            <person name="Kristiansen R."/>
            <person name="Nguyen H.T.T."/>
            <person name="Saunders A.M."/>
            <person name="Nielsen J.L."/>
            <person name="Wimmer R."/>
            <person name="Le V.Q."/>
            <person name="McIlroy S.J."/>
            <person name="Petrovski S."/>
            <person name="Seviour R.J."/>
            <person name="Calteau A."/>
            <person name="Nielsen K.L."/>
            <person name="Nielsen P.H."/>
        </authorList>
    </citation>
    <scope>NUCLEOTIDE SEQUENCE [LARGE SCALE GENOMIC DNA]</scope>
    <source>
        <strain evidence="2 3">Ben110</strain>
    </source>
</reference>
<dbReference type="EMBL" id="CAJA01000212">
    <property type="protein sequence ID" value="CCH73543.1"/>
    <property type="molecule type" value="Genomic_DNA"/>
</dbReference>
<keyword evidence="1" id="KW-1133">Transmembrane helix</keyword>
<keyword evidence="3" id="KW-1185">Reference proteome</keyword>
<dbReference type="RefSeq" id="WP_157043952.1">
    <property type="nucleotide sequence ID" value="NZ_HG764815.1"/>
</dbReference>
<name>W6JVP0_9MICO</name>
<dbReference type="OrthoDB" id="3688119at2"/>
<organism evidence="2 3">
    <name type="scientific">Nostocoides australiense Ben110</name>
    <dbReference type="NCBI Taxonomy" id="1193182"/>
    <lineage>
        <taxon>Bacteria</taxon>
        <taxon>Bacillati</taxon>
        <taxon>Actinomycetota</taxon>
        <taxon>Actinomycetes</taxon>
        <taxon>Micrococcales</taxon>
        <taxon>Intrasporangiaceae</taxon>
        <taxon>Nostocoides</taxon>
    </lineage>
</organism>
<proteinExistence type="predicted"/>
<evidence type="ECO:0000313" key="2">
    <source>
        <dbReference type="EMBL" id="CCH73543.1"/>
    </source>
</evidence>
<dbReference type="Proteomes" id="UP000035763">
    <property type="component" value="Unassembled WGS sequence"/>
</dbReference>